<dbReference type="EC" id="2.7.7.108" evidence="8"/>
<comment type="catalytic activity">
    <reaction evidence="8">
        <text>L-tyrosyl-[protein] + UTP = O-(5'-uridylyl)-L-tyrosyl-[protein] + diphosphate</text>
        <dbReference type="Rhea" id="RHEA:83887"/>
        <dbReference type="Rhea" id="RHEA-COMP:10136"/>
        <dbReference type="Rhea" id="RHEA-COMP:20238"/>
        <dbReference type="ChEBI" id="CHEBI:33019"/>
        <dbReference type="ChEBI" id="CHEBI:46398"/>
        <dbReference type="ChEBI" id="CHEBI:46858"/>
        <dbReference type="ChEBI" id="CHEBI:90602"/>
    </reaction>
</comment>
<organism evidence="9 10">
    <name type="scientific">Thioalkalivibrio versutus</name>
    <dbReference type="NCBI Taxonomy" id="106634"/>
    <lineage>
        <taxon>Bacteria</taxon>
        <taxon>Pseudomonadati</taxon>
        <taxon>Pseudomonadota</taxon>
        <taxon>Gammaproteobacteria</taxon>
        <taxon>Chromatiales</taxon>
        <taxon>Ectothiorhodospiraceae</taxon>
        <taxon>Thioalkalivibrio</taxon>
    </lineage>
</organism>
<keyword evidence="10" id="KW-1185">Reference proteome</keyword>
<comment type="function">
    <text evidence="8">Nucleotidyltransferase involved in the post-translational modification of proteins. It can catalyze the addition of adenosine monophosphate (AMP) or uridine monophosphate (UMP) to a protein, resulting in modifications known as AMPylation and UMPylation.</text>
</comment>
<dbReference type="OrthoDB" id="9776281at2"/>
<comment type="catalytic activity">
    <reaction evidence="8">
        <text>L-seryl-[protein] + ATP = 3-O-(5'-adenylyl)-L-seryl-[protein] + diphosphate</text>
        <dbReference type="Rhea" id="RHEA:58120"/>
        <dbReference type="Rhea" id="RHEA-COMP:9863"/>
        <dbReference type="Rhea" id="RHEA-COMP:15073"/>
        <dbReference type="ChEBI" id="CHEBI:29999"/>
        <dbReference type="ChEBI" id="CHEBI:30616"/>
        <dbReference type="ChEBI" id="CHEBI:33019"/>
        <dbReference type="ChEBI" id="CHEBI:142516"/>
        <dbReference type="EC" id="2.7.7.108"/>
    </reaction>
</comment>
<dbReference type="InterPro" id="IPR003846">
    <property type="entry name" value="SelO"/>
</dbReference>
<dbReference type="NCBIfam" id="NF000658">
    <property type="entry name" value="PRK00029.1"/>
    <property type="match status" value="1"/>
</dbReference>
<protein>
    <recommendedName>
        <fullName evidence="8">Protein nucleotidyltransferase YdiU</fullName>
        <ecNumber evidence="8">2.7.7.-</ecNumber>
    </recommendedName>
    <alternativeName>
        <fullName evidence="8">Protein adenylyltransferase YdiU</fullName>
        <ecNumber evidence="8">2.7.7.108</ecNumber>
    </alternativeName>
    <alternativeName>
        <fullName evidence="8">Protein uridylyltransferase YdiU</fullName>
        <ecNumber evidence="8">2.7.7.-</ecNumber>
    </alternativeName>
</protein>
<evidence type="ECO:0000256" key="8">
    <source>
        <dbReference type="HAMAP-Rule" id="MF_00692"/>
    </source>
</evidence>
<feature type="binding site" evidence="8">
    <location>
        <position position="122"/>
    </location>
    <ligand>
        <name>ATP</name>
        <dbReference type="ChEBI" id="CHEBI:30616"/>
    </ligand>
</feature>
<reference evidence="9 10" key="1">
    <citation type="submission" date="2015-04" db="EMBL/GenBank/DDBJ databases">
        <title>Complete Sequence for the Genome of the Thioalkalivibrio versutus D301.</title>
        <authorList>
            <person name="Mu T."/>
            <person name="Zhou J."/>
            <person name="Xu X."/>
        </authorList>
    </citation>
    <scope>NUCLEOTIDE SEQUENCE [LARGE SCALE GENOMIC DNA]</scope>
    <source>
        <strain evidence="9 10">D301</strain>
    </source>
</reference>
<evidence type="ECO:0000256" key="3">
    <source>
        <dbReference type="ARBA" id="ARBA00022695"/>
    </source>
</evidence>
<comment type="catalytic activity">
    <reaction evidence="8">
        <text>L-threonyl-[protein] + ATP = 3-O-(5'-adenylyl)-L-threonyl-[protein] + diphosphate</text>
        <dbReference type="Rhea" id="RHEA:54292"/>
        <dbReference type="Rhea" id="RHEA-COMP:11060"/>
        <dbReference type="Rhea" id="RHEA-COMP:13847"/>
        <dbReference type="ChEBI" id="CHEBI:30013"/>
        <dbReference type="ChEBI" id="CHEBI:30616"/>
        <dbReference type="ChEBI" id="CHEBI:33019"/>
        <dbReference type="ChEBI" id="CHEBI:138113"/>
        <dbReference type="EC" id="2.7.7.108"/>
    </reaction>
</comment>
<evidence type="ECO:0000256" key="4">
    <source>
        <dbReference type="ARBA" id="ARBA00022723"/>
    </source>
</evidence>
<dbReference type="KEGG" id="tvr:TVD_13410"/>
<feature type="binding site" evidence="8">
    <location>
        <position position="185"/>
    </location>
    <ligand>
        <name>ATP</name>
        <dbReference type="ChEBI" id="CHEBI:30616"/>
    </ligand>
</feature>
<keyword evidence="6 8" id="KW-0067">ATP-binding</keyword>
<dbReference type="HAMAP" id="MF_00692">
    <property type="entry name" value="SelO"/>
    <property type="match status" value="1"/>
</dbReference>
<dbReference type="Proteomes" id="UP000064201">
    <property type="component" value="Chromosome"/>
</dbReference>
<feature type="binding site" evidence="8">
    <location>
        <position position="101"/>
    </location>
    <ligand>
        <name>ATP</name>
        <dbReference type="ChEBI" id="CHEBI:30616"/>
    </ligand>
</feature>
<feature type="binding site" evidence="8">
    <location>
        <position position="271"/>
    </location>
    <ligand>
        <name>Mg(2+)</name>
        <dbReference type="ChEBI" id="CHEBI:18420"/>
    </ligand>
</feature>
<keyword evidence="3 8" id="KW-0548">Nucleotidyltransferase</keyword>
<evidence type="ECO:0000256" key="6">
    <source>
        <dbReference type="ARBA" id="ARBA00022840"/>
    </source>
</evidence>
<comment type="catalytic activity">
    <reaction evidence="8">
        <text>L-tyrosyl-[protein] + ATP = O-(5'-adenylyl)-L-tyrosyl-[protein] + diphosphate</text>
        <dbReference type="Rhea" id="RHEA:54288"/>
        <dbReference type="Rhea" id="RHEA-COMP:10136"/>
        <dbReference type="Rhea" id="RHEA-COMP:13846"/>
        <dbReference type="ChEBI" id="CHEBI:30616"/>
        <dbReference type="ChEBI" id="CHEBI:33019"/>
        <dbReference type="ChEBI" id="CHEBI:46858"/>
        <dbReference type="ChEBI" id="CHEBI:83624"/>
        <dbReference type="EC" id="2.7.7.108"/>
    </reaction>
</comment>
<dbReference type="STRING" id="106634.TVD_13410"/>
<feature type="binding site" evidence="8">
    <location>
        <position position="99"/>
    </location>
    <ligand>
        <name>ATP</name>
        <dbReference type="ChEBI" id="CHEBI:30616"/>
    </ligand>
</feature>
<comment type="catalytic activity">
    <reaction evidence="8">
        <text>L-histidyl-[protein] + UTP = N(tele)-(5'-uridylyl)-L-histidyl-[protein] + diphosphate</text>
        <dbReference type="Rhea" id="RHEA:83891"/>
        <dbReference type="Rhea" id="RHEA-COMP:9745"/>
        <dbReference type="Rhea" id="RHEA-COMP:20239"/>
        <dbReference type="ChEBI" id="CHEBI:29979"/>
        <dbReference type="ChEBI" id="CHEBI:33019"/>
        <dbReference type="ChEBI" id="CHEBI:46398"/>
        <dbReference type="ChEBI" id="CHEBI:233474"/>
    </reaction>
</comment>
<dbReference type="EMBL" id="CP011367">
    <property type="protein sequence ID" value="AKJ96295.1"/>
    <property type="molecule type" value="Genomic_DNA"/>
</dbReference>
<evidence type="ECO:0000256" key="1">
    <source>
        <dbReference type="ARBA" id="ARBA00009747"/>
    </source>
</evidence>
<evidence type="ECO:0000256" key="5">
    <source>
        <dbReference type="ARBA" id="ARBA00022741"/>
    </source>
</evidence>
<proteinExistence type="inferred from homology"/>
<dbReference type="RefSeq" id="WP_047251835.1">
    <property type="nucleotide sequence ID" value="NZ_CP011367.1"/>
</dbReference>
<dbReference type="PANTHER" id="PTHR32057">
    <property type="entry name" value="PROTEIN ADENYLYLTRANSFERASE SELO, MITOCHONDRIAL"/>
    <property type="match status" value="1"/>
</dbReference>
<evidence type="ECO:0000313" key="9">
    <source>
        <dbReference type="EMBL" id="AKJ96295.1"/>
    </source>
</evidence>
<comment type="cofactor">
    <cofactor evidence="8">
        <name>Mg(2+)</name>
        <dbReference type="ChEBI" id="CHEBI:18420"/>
    </cofactor>
    <cofactor evidence="8">
        <name>Mn(2+)</name>
        <dbReference type="ChEBI" id="CHEBI:29035"/>
    </cofactor>
</comment>
<keyword evidence="5 8" id="KW-0547">Nucleotide-binding</keyword>
<feature type="binding site" evidence="8">
    <location>
        <position position="262"/>
    </location>
    <ligand>
        <name>Mg(2+)</name>
        <dbReference type="ChEBI" id="CHEBI:18420"/>
    </ligand>
</feature>
<dbReference type="Pfam" id="PF02696">
    <property type="entry name" value="SelO"/>
    <property type="match status" value="1"/>
</dbReference>
<feature type="binding site" evidence="8">
    <location>
        <position position="134"/>
    </location>
    <ligand>
        <name>ATP</name>
        <dbReference type="ChEBI" id="CHEBI:30616"/>
    </ligand>
</feature>
<feature type="binding site" evidence="8">
    <location>
        <position position="135"/>
    </location>
    <ligand>
        <name>ATP</name>
        <dbReference type="ChEBI" id="CHEBI:30616"/>
    </ligand>
</feature>
<comment type="catalytic activity">
    <reaction evidence="8">
        <text>L-seryl-[protein] + UTP = O-(5'-uridylyl)-L-seryl-[protein] + diphosphate</text>
        <dbReference type="Rhea" id="RHEA:64604"/>
        <dbReference type="Rhea" id="RHEA-COMP:9863"/>
        <dbReference type="Rhea" id="RHEA-COMP:16635"/>
        <dbReference type="ChEBI" id="CHEBI:29999"/>
        <dbReference type="ChEBI" id="CHEBI:33019"/>
        <dbReference type="ChEBI" id="CHEBI:46398"/>
        <dbReference type="ChEBI" id="CHEBI:156051"/>
    </reaction>
</comment>
<keyword evidence="4 8" id="KW-0479">Metal-binding</keyword>
<dbReference type="PANTHER" id="PTHR32057:SF14">
    <property type="entry name" value="PROTEIN ADENYLYLTRANSFERASE SELO, MITOCHONDRIAL"/>
    <property type="match status" value="1"/>
</dbReference>
<dbReference type="PATRIC" id="fig|106634.4.peg.2737"/>
<keyword evidence="7 8" id="KW-0460">Magnesium</keyword>
<feature type="binding site" evidence="8">
    <location>
        <position position="192"/>
    </location>
    <ligand>
        <name>ATP</name>
        <dbReference type="ChEBI" id="CHEBI:30616"/>
    </ligand>
</feature>
<name>A0A0G3G4X6_9GAMM</name>
<dbReference type="GO" id="GO:0000287">
    <property type="term" value="F:magnesium ion binding"/>
    <property type="evidence" value="ECO:0007669"/>
    <property type="project" value="UniProtKB-UniRule"/>
</dbReference>
<dbReference type="AlphaFoldDB" id="A0A0G3G4X6"/>
<evidence type="ECO:0000313" key="10">
    <source>
        <dbReference type="Proteomes" id="UP000064201"/>
    </source>
</evidence>
<sequence>MSVPDPVNAAASESQLEWINHFARLPEAFHESPAPAPFPDATCLASSPAMCERLGLEAAALGRDPWLGACTHGSELAGAEPRASVYAGHQFGVFVPQLGDGRAKLLGEVRTPTGETWELQVKGAGPTRFSRGADGRAVMRSSVREYLVSEAMAALGVPTTRAVALFGSSLPVYRERVEPAAIVLRAAPSFLRFGHFEYFHYNGYSARLQELIDYALAHDYPELQGADDPVAAMLEAVIARTAEMVADWQAIGFCHGVMNTDNMSLAGLTIDYGPFAFMDAFDPGYICNHTDQGGRYAFDQQPQIAQWNLIRLAETLVIHFADATREAAIERAKALLQGFQPQYRQAWLARMRAKLGLQVEQEDDEALIQELLARMAAEGVDYTRFFRQLPDLEQAEIRAQLESELEDGAAWQAWWSRYQARLAREGLPPEERRAAMNAVNPKYILRNHLAQAAIEQAEAGDASEVLRLQQILARPFAEQPEYEAYADLPPEWASGIQLSCSS</sequence>
<evidence type="ECO:0000256" key="7">
    <source>
        <dbReference type="ARBA" id="ARBA00022842"/>
    </source>
</evidence>
<dbReference type="GO" id="GO:0005524">
    <property type="term" value="F:ATP binding"/>
    <property type="evidence" value="ECO:0007669"/>
    <property type="project" value="UniProtKB-UniRule"/>
</dbReference>
<gene>
    <name evidence="8" type="primary">ydiU</name>
    <name evidence="8" type="synonym">selO</name>
    <name evidence="9" type="ORF">TVD_13410</name>
</gene>
<feature type="active site" description="Proton acceptor" evidence="8">
    <location>
        <position position="261"/>
    </location>
</feature>
<keyword evidence="2 8" id="KW-0808">Transferase</keyword>
<accession>A0A0G3G4X6</accession>
<comment type="similarity">
    <text evidence="1 8">Belongs to the SELO family.</text>
</comment>
<feature type="binding site" evidence="8">
    <location>
        <position position="102"/>
    </location>
    <ligand>
        <name>ATP</name>
        <dbReference type="ChEBI" id="CHEBI:30616"/>
    </ligand>
</feature>
<dbReference type="EC" id="2.7.7.-" evidence="8"/>
<evidence type="ECO:0000256" key="2">
    <source>
        <dbReference type="ARBA" id="ARBA00022679"/>
    </source>
</evidence>
<dbReference type="GO" id="GO:0070733">
    <property type="term" value="F:AMPylase activity"/>
    <property type="evidence" value="ECO:0007669"/>
    <property type="project" value="UniProtKB-EC"/>
</dbReference>
<feature type="binding site" evidence="8">
    <location>
        <position position="271"/>
    </location>
    <ligand>
        <name>ATP</name>
        <dbReference type="ChEBI" id="CHEBI:30616"/>
    </ligand>
</feature>
<dbReference type="GO" id="GO:0030145">
    <property type="term" value="F:manganese ion binding"/>
    <property type="evidence" value="ECO:0007669"/>
    <property type="project" value="UniProtKB-UniRule"/>
</dbReference>
<keyword evidence="8" id="KW-0464">Manganese</keyword>